<feature type="region of interest" description="Disordered" evidence="1">
    <location>
        <begin position="232"/>
        <end position="263"/>
    </location>
</feature>
<name>A0A1Q9BXY3_SYMMI</name>
<feature type="compositionally biased region" description="Low complexity" evidence="1">
    <location>
        <begin position="243"/>
        <end position="255"/>
    </location>
</feature>
<keyword evidence="3" id="KW-1185">Reference proteome</keyword>
<proteinExistence type="predicted"/>
<evidence type="ECO:0000256" key="1">
    <source>
        <dbReference type="SAM" id="MobiDB-lite"/>
    </source>
</evidence>
<evidence type="ECO:0000313" key="3">
    <source>
        <dbReference type="Proteomes" id="UP000186817"/>
    </source>
</evidence>
<protein>
    <submittedName>
        <fullName evidence="2">Uncharacterized protein</fullName>
    </submittedName>
</protein>
<comment type="caution">
    <text evidence="2">The sequence shown here is derived from an EMBL/GenBank/DDBJ whole genome shotgun (WGS) entry which is preliminary data.</text>
</comment>
<dbReference type="OrthoDB" id="10539896at2759"/>
<dbReference type="EMBL" id="LSRX01002412">
    <property type="protein sequence ID" value="OLP75548.1"/>
    <property type="molecule type" value="Genomic_DNA"/>
</dbReference>
<accession>A0A1Q9BXY3</accession>
<organism evidence="2 3">
    <name type="scientific">Symbiodinium microadriaticum</name>
    <name type="common">Dinoflagellate</name>
    <name type="synonym">Zooxanthella microadriatica</name>
    <dbReference type="NCBI Taxonomy" id="2951"/>
    <lineage>
        <taxon>Eukaryota</taxon>
        <taxon>Sar</taxon>
        <taxon>Alveolata</taxon>
        <taxon>Dinophyceae</taxon>
        <taxon>Suessiales</taxon>
        <taxon>Symbiodiniaceae</taxon>
        <taxon>Symbiodinium</taxon>
    </lineage>
</organism>
<evidence type="ECO:0000313" key="2">
    <source>
        <dbReference type="EMBL" id="OLP75548.1"/>
    </source>
</evidence>
<dbReference type="Proteomes" id="UP000186817">
    <property type="component" value="Unassembled WGS sequence"/>
</dbReference>
<sequence length="282" mass="31362">MDEVAEGPALKQQRLSEVKQDDLGPWLGVHIQPLCSQSQMEAVQTRLSSLTKDELWKIRPEALDYAIKKEIEDDELRMRVVVALDSAIHYTSPPRDLSCAHLTPDIANFDDGFETQLDLQSTRNYLLLCGTKGELGTCHHGFDKDLLALVPSPIGEWKLLHCYKEWKLNAEGTGALPQWCQPAFQGFTSGTVYKRVLASRLLRFYAENSEACDKLDGLAETIETVTDLSRSASIREDASHPLSSTAGSKLSSSPSIPEPASKMQQTALRASLARCFTWCYSE</sequence>
<dbReference type="AlphaFoldDB" id="A0A1Q9BXY3"/>
<gene>
    <name evidence="2" type="ORF">AK812_SmicGene44636</name>
</gene>
<reference evidence="2 3" key="1">
    <citation type="submission" date="2016-02" db="EMBL/GenBank/DDBJ databases">
        <title>Genome analysis of coral dinoflagellate symbionts highlights evolutionary adaptations to a symbiotic lifestyle.</title>
        <authorList>
            <person name="Aranda M."/>
            <person name="Li Y."/>
            <person name="Liew Y.J."/>
            <person name="Baumgarten S."/>
            <person name="Simakov O."/>
            <person name="Wilson M."/>
            <person name="Piel J."/>
            <person name="Ashoor H."/>
            <person name="Bougouffa S."/>
            <person name="Bajic V.B."/>
            <person name="Ryu T."/>
            <person name="Ravasi T."/>
            <person name="Bayer T."/>
            <person name="Micklem G."/>
            <person name="Kim H."/>
            <person name="Bhak J."/>
            <person name="Lajeunesse T.C."/>
            <person name="Voolstra C.R."/>
        </authorList>
    </citation>
    <scope>NUCLEOTIDE SEQUENCE [LARGE SCALE GENOMIC DNA]</scope>
    <source>
        <strain evidence="2 3">CCMP2467</strain>
    </source>
</reference>